<gene>
    <name evidence="2" type="primary">PARPA_08394.1 scaffold 32947</name>
</gene>
<dbReference type="OrthoDB" id="2287175at2759"/>
<dbReference type="InterPro" id="IPR025476">
    <property type="entry name" value="Helitron_helicase-like"/>
</dbReference>
<protein>
    <recommendedName>
        <fullName evidence="1">Helitron helicase-like domain-containing protein</fullName>
    </recommendedName>
</protein>
<dbReference type="AlphaFoldDB" id="A0A0B7NH32"/>
<dbReference type="Proteomes" id="UP000054107">
    <property type="component" value="Unassembled WGS sequence"/>
</dbReference>
<evidence type="ECO:0000313" key="2">
    <source>
        <dbReference type="EMBL" id="CEP14226.1"/>
    </source>
</evidence>
<organism evidence="2 3">
    <name type="scientific">Parasitella parasitica</name>
    <dbReference type="NCBI Taxonomy" id="35722"/>
    <lineage>
        <taxon>Eukaryota</taxon>
        <taxon>Fungi</taxon>
        <taxon>Fungi incertae sedis</taxon>
        <taxon>Mucoromycota</taxon>
        <taxon>Mucoromycotina</taxon>
        <taxon>Mucoromycetes</taxon>
        <taxon>Mucorales</taxon>
        <taxon>Mucorineae</taxon>
        <taxon>Mucoraceae</taxon>
        <taxon>Parasitella</taxon>
    </lineage>
</organism>
<dbReference type="STRING" id="35722.A0A0B7NH32"/>
<reference evidence="2 3" key="1">
    <citation type="submission" date="2014-09" db="EMBL/GenBank/DDBJ databases">
        <authorList>
            <person name="Ellenberger Sabrina"/>
        </authorList>
    </citation>
    <scope>NUCLEOTIDE SEQUENCE [LARGE SCALE GENOMIC DNA]</scope>
    <source>
        <strain evidence="2 3">CBS 412.66</strain>
    </source>
</reference>
<evidence type="ECO:0000259" key="1">
    <source>
        <dbReference type="Pfam" id="PF14214"/>
    </source>
</evidence>
<proteinExistence type="predicted"/>
<name>A0A0B7NH32_9FUNG</name>
<accession>A0A0B7NH32</accession>
<dbReference type="Pfam" id="PF14214">
    <property type="entry name" value="Helitron_like_N"/>
    <property type="match status" value="1"/>
</dbReference>
<feature type="domain" description="Helitron helicase-like" evidence="1">
    <location>
        <begin position="49"/>
        <end position="84"/>
    </location>
</feature>
<evidence type="ECO:0000313" key="3">
    <source>
        <dbReference type="Proteomes" id="UP000054107"/>
    </source>
</evidence>
<keyword evidence="3" id="KW-1185">Reference proteome</keyword>
<sequence length="159" mass="18471">MLVDRNEEGRHCKINVKDGHIVQRNFYLNALTWKEYTLESGQTAIKRPDLIARYQKKNVFGTYKAIARTLEHQERGLPHVHILLFLKNEKNRFDAPERIDSIISAEIPDADTDRVLYNIVTKNMMHSPFGNINPKSTSMLEDASDIMKCSNIFNLLLWL</sequence>
<dbReference type="EMBL" id="LN731097">
    <property type="protein sequence ID" value="CEP14226.1"/>
    <property type="molecule type" value="Genomic_DNA"/>
</dbReference>